<sequence>YSVLVMYLCYRRQTVLPSHFIFHFRSWFHRTNSGPEDGDCKEGRAAVFHEDVYGLKALLYLPHEVCWLLRNITLVKYSDELRCLLHYGVSPNYTG</sequence>
<name>A0A3B5KS39_9TELE</name>
<dbReference type="Proteomes" id="UP000261380">
    <property type="component" value="Unplaced"/>
</dbReference>
<dbReference type="Ensembl" id="ENSXCOT00000002955.1">
    <property type="protein sequence ID" value="ENSXCOP00000002918.1"/>
    <property type="gene ID" value="ENSXCOG00000002326.1"/>
</dbReference>
<dbReference type="AlphaFoldDB" id="A0A3B5KS39"/>
<evidence type="ECO:0000313" key="2">
    <source>
        <dbReference type="Proteomes" id="UP000261380"/>
    </source>
</evidence>
<keyword evidence="2" id="KW-1185">Reference proteome</keyword>
<reference evidence="1" key="1">
    <citation type="submission" date="2025-08" db="UniProtKB">
        <authorList>
            <consortium name="Ensembl"/>
        </authorList>
    </citation>
    <scope>IDENTIFICATION</scope>
</reference>
<protein>
    <submittedName>
        <fullName evidence="1">Uncharacterized protein</fullName>
    </submittedName>
</protein>
<evidence type="ECO:0000313" key="1">
    <source>
        <dbReference type="Ensembl" id="ENSXCOP00000002918.1"/>
    </source>
</evidence>
<organism evidence="1 2">
    <name type="scientific">Xiphophorus couchianus</name>
    <name type="common">Monterrey platyfish</name>
    <dbReference type="NCBI Taxonomy" id="32473"/>
    <lineage>
        <taxon>Eukaryota</taxon>
        <taxon>Metazoa</taxon>
        <taxon>Chordata</taxon>
        <taxon>Craniata</taxon>
        <taxon>Vertebrata</taxon>
        <taxon>Euteleostomi</taxon>
        <taxon>Actinopterygii</taxon>
        <taxon>Neopterygii</taxon>
        <taxon>Teleostei</taxon>
        <taxon>Neoteleostei</taxon>
        <taxon>Acanthomorphata</taxon>
        <taxon>Ovalentaria</taxon>
        <taxon>Atherinomorphae</taxon>
        <taxon>Cyprinodontiformes</taxon>
        <taxon>Poeciliidae</taxon>
        <taxon>Poeciliinae</taxon>
        <taxon>Xiphophorus</taxon>
    </lineage>
</organism>
<accession>A0A3B5KS39</accession>
<proteinExistence type="predicted"/>
<reference evidence="1" key="2">
    <citation type="submission" date="2025-09" db="UniProtKB">
        <authorList>
            <consortium name="Ensembl"/>
        </authorList>
    </citation>
    <scope>IDENTIFICATION</scope>
</reference>